<protein>
    <submittedName>
        <fullName evidence="1">Uncharacterized protein</fullName>
    </submittedName>
</protein>
<proteinExistence type="predicted"/>
<dbReference type="Proteomes" id="UP000503840">
    <property type="component" value="Unassembled WGS sequence"/>
</dbReference>
<comment type="caution">
    <text evidence="1">The sequence shown here is derived from an EMBL/GenBank/DDBJ whole genome shotgun (WGS) entry which is preliminary data.</text>
</comment>
<dbReference type="EMBL" id="BLVO01000001">
    <property type="protein sequence ID" value="GFM31711.1"/>
    <property type="molecule type" value="Genomic_DNA"/>
</dbReference>
<keyword evidence="2" id="KW-1185">Reference proteome</keyword>
<reference evidence="1 2" key="1">
    <citation type="submission" date="2020-05" db="EMBL/GenBank/DDBJ databases">
        <title>Draft genome sequence of Desulfovibrio sp. strain HN2T.</title>
        <authorList>
            <person name="Ueno A."/>
            <person name="Tamazawa S."/>
            <person name="Tamamura S."/>
            <person name="Murakami T."/>
            <person name="Kiyama T."/>
            <person name="Inomata H."/>
            <person name="Amano Y."/>
            <person name="Miyakawa K."/>
            <person name="Tamaki H."/>
            <person name="Naganuma T."/>
            <person name="Kaneko K."/>
        </authorList>
    </citation>
    <scope>NUCLEOTIDE SEQUENCE [LARGE SCALE GENOMIC DNA]</scope>
    <source>
        <strain evidence="1 2">HN2</strain>
    </source>
</reference>
<dbReference type="RefSeq" id="WP_174403420.1">
    <property type="nucleotide sequence ID" value="NZ_BLVO01000001.1"/>
</dbReference>
<gene>
    <name evidence="1" type="ORF">DSM101010T_00760</name>
</gene>
<accession>A0A7J0BEV9</accession>
<dbReference type="AlphaFoldDB" id="A0A7J0BEV9"/>
<evidence type="ECO:0000313" key="2">
    <source>
        <dbReference type="Proteomes" id="UP000503840"/>
    </source>
</evidence>
<name>A0A7J0BEV9_9BACT</name>
<sequence>MAHTHTEAQFNALTDAFRARLRKVSDSGPPHDRVQRIMLALGYAMALTPTGNPGFTRPTMYKGMTVNVWVADESISSWPRSLLAPVWVGYYTPDEPVELIQFHEYEKLVDYLREFHPEAFQTPSELAAGQS</sequence>
<evidence type="ECO:0000313" key="1">
    <source>
        <dbReference type="EMBL" id="GFM31711.1"/>
    </source>
</evidence>
<organism evidence="1 2">
    <name type="scientific">Desulfovibrio subterraneus</name>
    <dbReference type="NCBI Taxonomy" id="2718620"/>
    <lineage>
        <taxon>Bacteria</taxon>
        <taxon>Pseudomonadati</taxon>
        <taxon>Thermodesulfobacteriota</taxon>
        <taxon>Desulfovibrionia</taxon>
        <taxon>Desulfovibrionales</taxon>
        <taxon>Desulfovibrionaceae</taxon>
        <taxon>Desulfovibrio</taxon>
    </lineage>
</organism>